<dbReference type="Proteomes" id="UP001356308">
    <property type="component" value="Unassembled WGS sequence"/>
</dbReference>
<keyword evidence="2" id="KW-1185">Reference proteome</keyword>
<dbReference type="RefSeq" id="WP_272650105.1">
    <property type="nucleotide sequence ID" value="NZ_JAZDDG010000002.1"/>
</dbReference>
<accession>A0ABU7IQN7</accession>
<dbReference type="EMBL" id="JAZDDG010000002">
    <property type="protein sequence ID" value="MEE1975277.1"/>
    <property type="molecule type" value="Genomic_DNA"/>
</dbReference>
<protein>
    <submittedName>
        <fullName evidence="1">Uncharacterized protein</fullName>
    </submittedName>
</protein>
<organism evidence="1 2">
    <name type="scientific">Maribacter cobaltidurans</name>
    <dbReference type="NCBI Taxonomy" id="1178778"/>
    <lineage>
        <taxon>Bacteria</taxon>
        <taxon>Pseudomonadati</taxon>
        <taxon>Bacteroidota</taxon>
        <taxon>Flavobacteriia</taxon>
        <taxon>Flavobacteriales</taxon>
        <taxon>Flavobacteriaceae</taxon>
        <taxon>Maribacter</taxon>
    </lineage>
</organism>
<name>A0ABU7IQN7_9FLAO</name>
<sequence>MFQPTEDIKLSIKSCENMKVVCEWMENRFFGLPLFHQSVDIKVIGHQSICACKNEQLSIPKNIEKLIAKHLKEDFNRMVDYINSIDGEKTFALLHLKVKLEHNLLRTLMDTNYPNALKNKFFTFLACNFCAPVTLALASVKTKNNYESLAVGIKGISHYSSVLRLKYSEDQTYDIKAGLDVAVNPAHLAKRFLRTMSGLVDDKSIINEYLEKHLKPEKEQIVKNLCAYVFNENKMPEKLSDNIFKPQTTLSTV</sequence>
<proteinExistence type="predicted"/>
<evidence type="ECO:0000313" key="1">
    <source>
        <dbReference type="EMBL" id="MEE1975277.1"/>
    </source>
</evidence>
<reference evidence="1 2" key="1">
    <citation type="submission" date="2024-01" db="EMBL/GenBank/DDBJ databases">
        <title>Maribacter spp. originated from different algae showed divergent polysaccharides utilization ability.</title>
        <authorList>
            <person name="Wang H."/>
            <person name="Wu Y."/>
        </authorList>
    </citation>
    <scope>NUCLEOTIDE SEQUENCE [LARGE SCALE GENOMIC DNA]</scope>
    <source>
        <strain evidence="1 2">PR1</strain>
    </source>
</reference>
<evidence type="ECO:0000313" key="2">
    <source>
        <dbReference type="Proteomes" id="UP001356308"/>
    </source>
</evidence>
<gene>
    <name evidence="1" type="ORF">V1I91_04315</name>
</gene>
<comment type="caution">
    <text evidence="1">The sequence shown here is derived from an EMBL/GenBank/DDBJ whole genome shotgun (WGS) entry which is preliminary data.</text>
</comment>